<dbReference type="EMBL" id="JBGBZA010000002">
    <property type="protein sequence ID" value="MEY9318775.1"/>
    <property type="molecule type" value="Genomic_DNA"/>
</dbReference>
<dbReference type="RefSeq" id="WP_016843871.1">
    <property type="nucleotide sequence ID" value="NZ_JBGBYM010000001.1"/>
</dbReference>
<sequence length="44" mass="4914">MNKRMGTDGGLSRFQPDGELTIWGQQPGFDVRHRREIAKGLSGL</sequence>
<dbReference type="Proteomes" id="UP001565471">
    <property type="component" value="Unassembled WGS sequence"/>
</dbReference>
<evidence type="ECO:0000313" key="4">
    <source>
        <dbReference type="Proteomes" id="UP000673383"/>
    </source>
</evidence>
<comment type="caution">
    <text evidence="2">The sequence shown here is derived from an EMBL/GenBank/DDBJ whole genome shotgun (WGS) entry which is preliminary data.</text>
</comment>
<dbReference type="EMBL" id="JAFICZ010000001">
    <property type="protein sequence ID" value="MBP1295666.1"/>
    <property type="molecule type" value="Genomic_DNA"/>
</dbReference>
<gene>
    <name evidence="3" type="ORF">ABIF29_005574</name>
    <name evidence="2" type="ORF">JOH49_005419</name>
</gene>
<evidence type="ECO:0000313" key="5">
    <source>
        <dbReference type="Proteomes" id="UP001565471"/>
    </source>
</evidence>
<evidence type="ECO:0000313" key="3">
    <source>
        <dbReference type="EMBL" id="MEY9318775.1"/>
    </source>
</evidence>
<evidence type="ECO:0000256" key="1">
    <source>
        <dbReference type="SAM" id="MobiDB-lite"/>
    </source>
</evidence>
<reference evidence="2" key="1">
    <citation type="submission" date="2021-02" db="EMBL/GenBank/DDBJ databases">
        <title>Genomic Encyclopedia of Type Strains, Phase IV (KMG-V): Genome sequencing to study the core and pangenomes of soil and plant-associated prokaryotes.</title>
        <authorList>
            <person name="Whitman W."/>
        </authorList>
    </citation>
    <scope>NUCLEOTIDE SEQUENCE</scope>
    <source>
        <strain evidence="2">USDA 406</strain>
    </source>
</reference>
<protein>
    <submittedName>
        <fullName evidence="2">Uncharacterized protein</fullName>
    </submittedName>
</protein>
<organism evidence="2 4">
    <name type="scientific">Bradyrhizobium elkanii</name>
    <dbReference type="NCBI Taxonomy" id="29448"/>
    <lineage>
        <taxon>Bacteria</taxon>
        <taxon>Pseudomonadati</taxon>
        <taxon>Pseudomonadota</taxon>
        <taxon>Alphaproteobacteria</taxon>
        <taxon>Hyphomicrobiales</taxon>
        <taxon>Nitrobacteraceae</taxon>
        <taxon>Bradyrhizobium</taxon>
    </lineage>
</organism>
<accession>A0A8I1Y979</accession>
<dbReference type="Proteomes" id="UP000673383">
    <property type="component" value="Unassembled WGS sequence"/>
</dbReference>
<proteinExistence type="predicted"/>
<evidence type="ECO:0000313" key="2">
    <source>
        <dbReference type="EMBL" id="MBP1295666.1"/>
    </source>
</evidence>
<dbReference type="AlphaFoldDB" id="A0A8I1Y979"/>
<name>A0A8I1Y979_BRAEL</name>
<feature type="region of interest" description="Disordered" evidence="1">
    <location>
        <begin position="1"/>
        <end position="25"/>
    </location>
</feature>
<keyword evidence="5" id="KW-1185">Reference proteome</keyword>
<reference evidence="3 5" key="2">
    <citation type="submission" date="2024-07" db="EMBL/GenBank/DDBJ databases">
        <title>Genomic Encyclopedia of Type Strains, Phase V (KMG-V): Genome sequencing to study the core and pangenomes of soil and plant-associated prokaryotes.</title>
        <authorList>
            <person name="Whitman W."/>
        </authorList>
    </citation>
    <scope>NUCLEOTIDE SEQUENCE [LARGE SCALE GENOMIC DNA]</scope>
    <source>
        <strain evidence="3 5">USDA 415</strain>
    </source>
</reference>